<dbReference type="EMBL" id="CP007646">
    <property type="protein sequence ID" value="AIR10089.1"/>
    <property type="molecule type" value="Genomic_DNA"/>
</dbReference>
<evidence type="ECO:0000313" key="1">
    <source>
        <dbReference type="EMBL" id="AIR10089.1"/>
    </source>
</evidence>
<organism evidence="1 3">
    <name type="scientific">Ligilactobacillus salivarius</name>
    <dbReference type="NCBI Taxonomy" id="1624"/>
    <lineage>
        <taxon>Bacteria</taxon>
        <taxon>Bacillati</taxon>
        <taxon>Bacillota</taxon>
        <taxon>Bacilli</taxon>
        <taxon>Lactobacillales</taxon>
        <taxon>Lactobacillaceae</taxon>
        <taxon>Ligilactobacillus</taxon>
    </lineage>
</organism>
<reference evidence="2" key="2">
    <citation type="submission" date="2023-04" db="EMBL/GenBank/DDBJ databases">
        <title>Four porcine-derived lactic acid bacteria strains analyses and their evaluation as potential probiotics based on genomics.</title>
        <authorList>
            <person name="Niu D."/>
        </authorList>
    </citation>
    <scope>NUCLEOTIDE SEQUENCE</scope>
    <source>
        <strain evidence="2">ZSA5</strain>
    </source>
</reference>
<dbReference type="PANTHER" id="PTHR42146">
    <property type="entry name" value="3',5'-CYCLIC-NUCLEOTIDE PHOSPHODIESTERASE"/>
    <property type="match status" value="1"/>
</dbReference>
<name>A0A089QAH5_9LACO</name>
<reference evidence="1 3" key="1">
    <citation type="journal article" date="2014" name="BMC Genomics">
        <title>Unusual genome complexity in Lactobacillus salivarius JCM1046.</title>
        <authorList>
            <person name="Raftis E.J."/>
            <person name="Forde B.M."/>
            <person name="Claesson M.J."/>
            <person name="O'Toole P.W."/>
        </authorList>
    </citation>
    <scope>NUCLEOTIDE SEQUENCE [LARGE SCALE GENOMIC DNA]</scope>
    <source>
        <strain evidence="1 3">JCM1046</strain>
    </source>
</reference>
<dbReference type="KEGG" id="lsj:LSJ_0349c"/>
<dbReference type="RefSeq" id="WP_034983266.1">
    <property type="nucleotide sequence ID" value="NZ_CP007646.1"/>
</dbReference>
<gene>
    <name evidence="1" type="ORF">LSJ_0349c</name>
    <name evidence="2" type="ORF">QFE45_01810</name>
</gene>
<dbReference type="Proteomes" id="UP001231316">
    <property type="component" value="Chromosome"/>
</dbReference>
<dbReference type="InterPro" id="IPR038763">
    <property type="entry name" value="DHH_sf"/>
</dbReference>
<proteinExistence type="predicted"/>
<dbReference type="InterPro" id="IPR052968">
    <property type="entry name" value="Nucleotide_metab_enz"/>
</dbReference>
<protein>
    <submittedName>
        <fullName evidence="1 2">Phosphoesterase</fullName>
    </submittedName>
</protein>
<evidence type="ECO:0000313" key="3">
    <source>
        <dbReference type="Proteomes" id="UP000029488"/>
    </source>
</evidence>
<evidence type="ECO:0000313" key="2">
    <source>
        <dbReference type="EMBL" id="WII28892.1"/>
    </source>
</evidence>
<accession>A0A089QAH5</accession>
<sequence>MVNKQHIKIFSHNDLDGFGAPVLLKTLQPYLFKNATFDLTTCSAGNLDRELSYWFRQPSLHQYTDVFIADMTPDSDYSFQQLEQHFPNHWLIFDHHESEEKLRQKYRQNCIIPTNTDINPSATSLVWDWVSQNVNFSNIPSKRQNDLRYLVELIRAYDTWDWKNDPNMDSDTRLAADELNQLFWFYPLSRSEMFVSEVFGTSWEQYRQNNSLLINTLNGRRQRYLDKHLKSVLTFKLDGHSFGIVYASDYKSEIAHALLKNHPVDAALVIDNRSISLRSNGKLDVASFSEKYFNGGGHSDSAGGTLEFNPVETGEQAVIDALKHQFEINKKLEKQEKEESSSTFADNLDPEMAAKLASLFNNN</sequence>
<dbReference type="SUPFAM" id="SSF64182">
    <property type="entry name" value="DHH phosphoesterases"/>
    <property type="match status" value="1"/>
</dbReference>
<dbReference type="EMBL" id="CP123971">
    <property type="protein sequence ID" value="WII28892.1"/>
    <property type="molecule type" value="Genomic_DNA"/>
</dbReference>
<dbReference type="Gene3D" id="3.10.310.30">
    <property type="match status" value="1"/>
</dbReference>
<dbReference type="AlphaFoldDB" id="A0A089QAH5"/>
<dbReference type="PANTHER" id="PTHR42146:SF1">
    <property type="entry name" value="OLIGORIBONUCLEASE NRNB"/>
    <property type="match status" value="1"/>
</dbReference>
<dbReference type="Proteomes" id="UP000029488">
    <property type="component" value="Chromosome"/>
</dbReference>